<dbReference type="Pfam" id="PF00917">
    <property type="entry name" value="MATH"/>
    <property type="match status" value="1"/>
</dbReference>
<evidence type="ECO:0000313" key="4">
    <source>
        <dbReference type="Proteomes" id="UP001432322"/>
    </source>
</evidence>
<reference evidence="3" key="1">
    <citation type="submission" date="2023-10" db="EMBL/GenBank/DDBJ databases">
        <title>Genome assembly of Pristionchus species.</title>
        <authorList>
            <person name="Yoshida K."/>
            <person name="Sommer R.J."/>
        </authorList>
    </citation>
    <scope>NUCLEOTIDE SEQUENCE</scope>
    <source>
        <strain evidence="3">RS5133</strain>
    </source>
</reference>
<gene>
    <name evidence="3" type="ORF">PFISCL1PPCAC_12124</name>
</gene>
<comment type="caution">
    <text evidence="3">The sequence shown here is derived from an EMBL/GenBank/DDBJ whole genome shotgun (WGS) entry which is preliminary data.</text>
</comment>
<feature type="domain" description="MATH" evidence="2">
    <location>
        <begin position="1"/>
        <end position="130"/>
    </location>
</feature>
<dbReference type="Proteomes" id="UP001432322">
    <property type="component" value="Unassembled WGS sequence"/>
</dbReference>
<organism evidence="3 4">
    <name type="scientific">Pristionchus fissidentatus</name>
    <dbReference type="NCBI Taxonomy" id="1538716"/>
    <lineage>
        <taxon>Eukaryota</taxon>
        <taxon>Metazoa</taxon>
        <taxon>Ecdysozoa</taxon>
        <taxon>Nematoda</taxon>
        <taxon>Chromadorea</taxon>
        <taxon>Rhabditida</taxon>
        <taxon>Rhabditina</taxon>
        <taxon>Diplogasteromorpha</taxon>
        <taxon>Diplogasteroidea</taxon>
        <taxon>Neodiplogasteridae</taxon>
        <taxon>Pristionchus</taxon>
    </lineage>
</organism>
<name>A0AAV5VM99_9BILA</name>
<evidence type="ECO:0000313" key="3">
    <source>
        <dbReference type="EMBL" id="GMT20827.1"/>
    </source>
</evidence>
<dbReference type="EMBL" id="BTSY01000003">
    <property type="protein sequence ID" value="GMT20827.1"/>
    <property type="molecule type" value="Genomic_DNA"/>
</dbReference>
<dbReference type="InterPro" id="IPR008974">
    <property type="entry name" value="TRAF-like"/>
</dbReference>
<dbReference type="Gene3D" id="2.60.210.10">
    <property type="entry name" value="Apoptosis, Tumor Necrosis Factor Receptor Associated Protein 2, Chain A"/>
    <property type="match status" value="1"/>
</dbReference>
<dbReference type="InterPro" id="IPR011043">
    <property type="entry name" value="Gal_Oxase/kelch_b-propeller"/>
</dbReference>
<dbReference type="PANTHER" id="PTHR47022:SF1">
    <property type="entry name" value="BTB AND MATH DOMAIN-CONTAINING PROTEIN 36-RELATED"/>
    <property type="match status" value="1"/>
</dbReference>
<evidence type="ECO:0000256" key="1">
    <source>
        <dbReference type="SAM" id="MobiDB-lite"/>
    </source>
</evidence>
<dbReference type="PANTHER" id="PTHR47022">
    <property type="entry name" value="BTB AND MATH DOMAIN-CONTAINING PROTEIN 36-RELATED"/>
    <property type="match status" value="1"/>
</dbReference>
<protein>
    <recommendedName>
        <fullName evidence="2">MATH domain-containing protein</fullName>
    </recommendedName>
</protein>
<dbReference type="PROSITE" id="PS50144">
    <property type="entry name" value="MATH"/>
    <property type="match status" value="1"/>
</dbReference>
<evidence type="ECO:0000259" key="2">
    <source>
        <dbReference type="PROSITE" id="PS50144"/>
    </source>
</evidence>
<feature type="region of interest" description="Disordered" evidence="1">
    <location>
        <begin position="490"/>
        <end position="510"/>
    </location>
</feature>
<dbReference type="SUPFAM" id="SSF50965">
    <property type="entry name" value="Galactose oxidase, central domain"/>
    <property type="match status" value="1"/>
</dbReference>
<proteinExistence type="predicted"/>
<dbReference type="SUPFAM" id="SSF49599">
    <property type="entry name" value="TRAF domain-like"/>
    <property type="match status" value="1"/>
</dbReference>
<dbReference type="AlphaFoldDB" id="A0AAV5VM99"/>
<keyword evidence="4" id="KW-1185">Reference proteome</keyword>
<sequence>VIGWEVDNVSEIGVGSERYSAVTHIARLPWRISVERGRPAVYNPAYIPPIGFFLRCNEESECDQWMVEHESVLSIIHRENPDRSLQIKIVAAFSRRDTMWGEPYLINFEELLQPENGFIKNDKIIVEARISIKRINGIQSLISIGSSVSPQKRIQKIELKDANTFTINGELYAIDSCLGFGPRTPMRIHKISNGRNVEEMAVHYPPTRPWINLIANLMSVVFQYNGQIFMWEHDEPDDYEDGAERETASYLQRAVLEPDGFYWSPVANTGDMPDDYVYASAYDSQDARFYYIGINNAMIHVLDMKTMSWETIEVVVSEEIDEVLGNVDLTTALYVCTGGRLHIFRAVHIVLDFVAKRWIFLRDSPIYSASILTAFNVADDVYIADRKEDSTDTLIYRYDAGSNEISRTLRLPGVSVTQYMWYATVGGSRVFLLAGKQADRGDLDMQYLYVLATNPFLADLAASALMKRKNGKKIMRARLPKAIADFYLGTDREKEEDEGNGPAQKRPREE</sequence>
<dbReference type="InterPro" id="IPR002083">
    <property type="entry name" value="MATH/TRAF_dom"/>
</dbReference>
<feature type="non-terminal residue" evidence="3">
    <location>
        <position position="1"/>
    </location>
</feature>
<accession>A0AAV5VM99</accession>